<feature type="domain" description="ATPase AAA-3" evidence="2">
    <location>
        <begin position="47"/>
        <end position="176"/>
    </location>
</feature>
<sequence length="408" mass="43641">MSTFNDQAGLKELTATAARIREAMESVIEGKPEVVKLALTVLLAEGHLLVEDVPGVGKTMLAKSLARAVDCSVRRVQFTPDLLPSDITGVSVYDQERREFEFKPGAIFANIVVGDEINRASPKTQSALLECMAEHQVTVDGTTYELQSPFMVIATQNPVEMEGTYPLPEAQRDRFMARVSMGYPAPEAELQMIGVHGAGSPLDTLEPAADANDIVKLTGAVREVHVSPGVARYAVDLVNATRTSPELRLGASPRATLHLIRAARAAAALDNRGYVLPDDIQALAVPVLAHRLLPTAEAQMSRRSVEHVVADLVRTVPVPGAPDGRQPVSAPAAQPVVPQPMPQPAPQSAPPHVAGPHMQPVHPQNGYQQPQYPQHPQAYPGQAQQGGHPQPYGSYYGSPNGANHGPAH</sequence>
<dbReference type="InterPro" id="IPR027417">
    <property type="entry name" value="P-loop_NTPase"/>
</dbReference>
<evidence type="ECO:0000259" key="2">
    <source>
        <dbReference type="Pfam" id="PF07726"/>
    </source>
</evidence>
<feature type="compositionally biased region" description="Low complexity" evidence="1">
    <location>
        <begin position="326"/>
        <end position="336"/>
    </location>
</feature>
<reference evidence="5" key="1">
    <citation type="journal article" date="2019" name="Int. J. Syst. Evol. Microbiol.">
        <title>The Global Catalogue of Microorganisms (GCM) 10K type strain sequencing project: providing services to taxonomists for standard genome sequencing and annotation.</title>
        <authorList>
            <consortium name="The Broad Institute Genomics Platform"/>
            <consortium name="The Broad Institute Genome Sequencing Center for Infectious Disease"/>
            <person name="Wu L."/>
            <person name="Ma J."/>
        </authorList>
    </citation>
    <scope>NUCLEOTIDE SEQUENCE [LARGE SCALE GENOMIC DNA]</scope>
    <source>
        <strain evidence="5">JCM 17986</strain>
    </source>
</reference>
<dbReference type="InterPro" id="IPR041628">
    <property type="entry name" value="ChlI/MoxR_AAA_lid"/>
</dbReference>
<dbReference type="Pfam" id="PF07726">
    <property type="entry name" value="AAA_3"/>
    <property type="match status" value="1"/>
</dbReference>
<dbReference type="InterPro" id="IPR011703">
    <property type="entry name" value="ATPase_AAA-3"/>
</dbReference>
<dbReference type="Gene3D" id="3.40.50.300">
    <property type="entry name" value="P-loop containing nucleotide triphosphate hydrolases"/>
    <property type="match status" value="1"/>
</dbReference>
<evidence type="ECO:0000313" key="5">
    <source>
        <dbReference type="Proteomes" id="UP001500466"/>
    </source>
</evidence>
<evidence type="ECO:0000256" key="1">
    <source>
        <dbReference type="SAM" id="MobiDB-lite"/>
    </source>
</evidence>
<keyword evidence="5" id="KW-1185">Reference proteome</keyword>
<comment type="caution">
    <text evidence="4">The sequence shown here is derived from an EMBL/GenBank/DDBJ whole genome shotgun (WGS) entry which is preliminary data.</text>
</comment>
<protein>
    <submittedName>
        <fullName evidence="4">MoxR family ATPase</fullName>
    </submittedName>
</protein>
<gene>
    <name evidence="4" type="ORF">GCM10023205_15130</name>
</gene>
<dbReference type="RefSeq" id="WP_345674514.1">
    <property type="nucleotide sequence ID" value="NZ_BAABHS010000004.1"/>
</dbReference>
<dbReference type="Pfam" id="PF17863">
    <property type="entry name" value="AAA_lid_2"/>
    <property type="match status" value="1"/>
</dbReference>
<dbReference type="PANTHER" id="PTHR42759">
    <property type="entry name" value="MOXR FAMILY PROTEIN"/>
    <property type="match status" value="1"/>
</dbReference>
<proteinExistence type="predicted"/>
<dbReference type="Gene3D" id="1.10.8.80">
    <property type="entry name" value="Magnesium chelatase subunit I, C-Terminal domain"/>
    <property type="match status" value="1"/>
</dbReference>
<organism evidence="4 5">
    <name type="scientific">Yinghuangia aomiensis</name>
    <dbReference type="NCBI Taxonomy" id="676205"/>
    <lineage>
        <taxon>Bacteria</taxon>
        <taxon>Bacillati</taxon>
        <taxon>Actinomycetota</taxon>
        <taxon>Actinomycetes</taxon>
        <taxon>Kitasatosporales</taxon>
        <taxon>Streptomycetaceae</taxon>
        <taxon>Yinghuangia</taxon>
    </lineage>
</organism>
<feature type="domain" description="ChlI/MoxR AAA lid" evidence="3">
    <location>
        <begin position="240"/>
        <end position="307"/>
    </location>
</feature>
<dbReference type="Proteomes" id="UP001500466">
    <property type="component" value="Unassembled WGS sequence"/>
</dbReference>
<dbReference type="InterPro" id="IPR050764">
    <property type="entry name" value="CbbQ/NirQ/NorQ/GpvN"/>
</dbReference>
<evidence type="ECO:0000259" key="3">
    <source>
        <dbReference type="Pfam" id="PF17863"/>
    </source>
</evidence>
<name>A0ABP9GVQ7_9ACTN</name>
<dbReference type="EMBL" id="BAABHS010000004">
    <property type="protein sequence ID" value="GAA4954421.1"/>
    <property type="molecule type" value="Genomic_DNA"/>
</dbReference>
<dbReference type="PANTHER" id="PTHR42759:SF5">
    <property type="entry name" value="METHANOL DEHYDROGENASE REGULATOR"/>
    <property type="match status" value="1"/>
</dbReference>
<evidence type="ECO:0000313" key="4">
    <source>
        <dbReference type="EMBL" id="GAA4954421.1"/>
    </source>
</evidence>
<feature type="compositionally biased region" description="Low complexity" evidence="1">
    <location>
        <begin position="363"/>
        <end position="393"/>
    </location>
</feature>
<dbReference type="CDD" id="cd00009">
    <property type="entry name" value="AAA"/>
    <property type="match status" value="1"/>
</dbReference>
<accession>A0ABP9GVQ7</accession>
<feature type="compositionally biased region" description="Pro residues" evidence="1">
    <location>
        <begin position="337"/>
        <end position="349"/>
    </location>
</feature>
<dbReference type="SUPFAM" id="SSF52540">
    <property type="entry name" value="P-loop containing nucleoside triphosphate hydrolases"/>
    <property type="match status" value="1"/>
</dbReference>
<feature type="region of interest" description="Disordered" evidence="1">
    <location>
        <begin position="317"/>
        <end position="408"/>
    </location>
</feature>